<evidence type="ECO:0000256" key="1">
    <source>
        <dbReference type="SAM" id="MobiDB-lite"/>
    </source>
</evidence>
<dbReference type="Proteomes" id="UP000297703">
    <property type="component" value="Unassembled WGS sequence"/>
</dbReference>
<evidence type="ECO:0000313" key="2">
    <source>
        <dbReference type="EMBL" id="TFK11618.1"/>
    </source>
</evidence>
<proteinExistence type="predicted"/>
<keyword evidence="3" id="KW-1185">Reference proteome</keyword>
<dbReference type="EMBL" id="QXTE01000030">
    <property type="protein sequence ID" value="TFK11618.1"/>
    <property type="molecule type" value="Genomic_DNA"/>
</dbReference>
<dbReference type="AlphaFoldDB" id="A0A4D9EX33"/>
<gene>
    <name evidence="2" type="ORF">DR999_PMT05206</name>
</gene>
<reference evidence="2 3" key="2">
    <citation type="submission" date="2019-04" db="EMBL/GenBank/DDBJ databases">
        <title>The genome sequence of big-headed turtle.</title>
        <authorList>
            <person name="Gong S."/>
        </authorList>
    </citation>
    <scope>NUCLEOTIDE SEQUENCE [LARGE SCALE GENOMIC DNA]</scope>
    <source>
        <strain evidence="2">DO16091913</strain>
        <tissue evidence="2">Muscle</tissue>
    </source>
</reference>
<sequence>MPKASSYLVLDAASASSLLWWLHSRRPVARVFLIPVPITQAAWWCELFLSREQPSPSPPFNSTPAPTPCSCCCSEKEKLQSSPPTPPQLHFIKSGNRSHPICSPWALL</sequence>
<comment type="caution">
    <text evidence="2">The sequence shown here is derived from an EMBL/GenBank/DDBJ whole genome shotgun (WGS) entry which is preliminary data.</text>
</comment>
<evidence type="ECO:0000313" key="3">
    <source>
        <dbReference type="Proteomes" id="UP000297703"/>
    </source>
</evidence>
<feature type="region of interest" description="Disordered" evidence="1">
    <location>
        <begin position="77"/>
        <end position="99"/>
    </location>
</feature>
<name>A0A4D9EX33_9SAUR</name>
<organism evidence="2 3">
    <name type="scientific">Platysternon megacephalum</name>
    <name type="common">big-headed turtle</name>
    <dbReference type="NCBI Taxonomy" id="55544"/>
    <lineage>
        <taxon>Eukaryota</taxon>
        <taxon>Metazoa</taxon>
        <taxon>Chordata</taxon>
        <taxon>Craniata</taxon>
        <taxon>Vertebrata</taxon>
        <taxon>Euteleostomi</taxon>
        <taxon>Archelosauria</taxon>
        <taxon>Testudinata</taxon>
        <taxon>Testudines</taxon>
        <taxon>Cryptodira</taxon>
        <taxon>Durocryptodira</taxon>
        <taxon>Testudinoidea</taxon>
        <taxon>Platysternidae</taxon>
        <taxon>Platysternon</taxon>
    </lineage>
</organism>
<accession>A0A4D9EX33</accession>
<reference evidence="2 3" key="1">
    <citation type="submission" date="2019-04" db="EMBL/GenBank/DDBJ databases">
        <title>Draft genome of the big-headed turtle Platysternon megacephalum.</title>
        <authorList>
            <person name="Gong S."/>
        </authorList>
    </citation>
    <scope>NUCLEOTIDE SEQUENCE [LARGE SCALE GENOMIC DNA]</scope>
    <source>
        <strain evidence="2">DO16091913</strain>
        <tissue evidence="2">Muscle</tissue>
    </source>
</reference>
<protein>
    <submittedName>
        <fullName evidence="2">Ubiquitin-conjugating enzyme E2 G2</fullName>
    </submittedName>
</protein>